<keyword evidence="2" id="KW-1185">Reference proteome</keyword>
<comment type="caution">
    <text evidence="1">The sequence shown here is derived from an EMBL/GenBank/DDBJ whole genome shotgun (WGS) entry which is preliminary data.</text>
</comment>
<name>A0A5C4L8Z1_9HYPH</name>
<proteinExistence type="predicted"/>
<dbReference type="RefSeq" id="WP_139040325.1">
    <property type="nucleotide sequence ID" value="NZ_VDDA01000041.1"/>
</dbReference>
<gene>
    <name evidence="1" type="ORF">FF100_33370</name>
</gene>
<dbReference type="EMBL" id="VDDA01000041">
    <property type="protein sequence ID" value="TNC07132.1"/>
    <property type="molecule type" value="Genomic_DNA"/>
</dbReference>
<reference evidence="1 2" key="1">
    <citation type="submission" date="2019-06" db="EMBL/GenBank/DDBJ databases">
        <title>Genome of Methylobacterium sp. 17Sr1-39.</title>
        <authorList>
            <person name="Seo T."/>
        </authorList>
    </citation>
    <scope>NUCLEOTIDE SEQUENCE [LARGE SCALE GENOMIC DNA]</scope>
    <source>
        <strain evidence="1 2">17Sr1-39</strain>
    </source>
</reference>
<protein>
    <recommendedName>
        <fullName evidence="3">Tn3 transposase DDE domain-containing protein</fullName>
    </recommendedName>
</protein>
<dbReference type="Proteomes" id="UP000305267">
    <property type="component" value="Unassembled WGS sequence"/>
</dbReference>
<evidence type="ECO:0000313" key="2">
    <source>
        <dbReference type="Proteomes" id="UP000305267"/>
    </source>
</evidence>
<sequence>MPTDYPQRRRPRARGMAAIRIALVSVRLRIIQWRIEQAIEGRDHVRLWGLISAYHDLHARTVKEFAAVALSDKFFNQDAVYGRARQIIPMIAREERRLERIAGRLHRARSAGDGRSHEKLYSLAKFSYGRISVFWSRI</sequence>
<evidence type="ECO:0000313" key="1">
    <source>
        <dbReference type="EMBL" id="TNC07132.1"/>
    </source>
</evidence>
<organism evidence="1 2">
    <name type="scientific">Methylobacterium terricola</name>
    <dbReference type="NCBI Taxonomy" id="2583531"/>
    <lineage>
        <taxon>Bacteria</taxon>
        <taxon>Pseudomonadati</taxon>
        <taxon>Pseudomonadota</taxon>
        <taxon>Alphaproteobacteria</taxon>
        <taxon>Hyphomicrobiales</taxon>
        <taxon>Methylobacteriaceae</taxon>
        <taxon>Methylobacterium</taxon>
    </lineage>
</organism>
<evidence type="ECO:0008006" key="3">
    <source>
        <dbReference type="Google" id="ProtNLM"/>
    </source>
</evidence>
<dbReference type="OrthoDB" id="7996713at2"/>
<dbReference type="AlphaFoldDB" id="A0A5C4L8Z1"/>
<accession>A0A5C4L8Z1</accession>